<dbReference type="Pfam" id="PF07813">
    <property type="entry name" value="LTXXQ"/>
    <property type="match status" value="1"/>
</dbReference>
<evidence type="ECO:0000313" key="5">
    <source>
        <dbReference type="Proteomes" id="UP000037716"/>
    </source>
</evidence>
<feature type="transmembrane region" description="Helical" evidence="2">
    <location>
        <begin position="6"/>
        <end position="25"/>
    </location>
</feature>
<keyword evidence="2" id="KW-1133">Transmembrane helix</keyword>
<dbReference type="EMBL" id="FNUE01000002">
    <property type="protein sequence ID" value="SEE55631.1"/>
    <property type="molecule type" value="Genomic_DNA"/>
</dbReference>
<dbReference type="Proteomes" id="UP000037716">
    <property type="component" value="Unassembled WGS sequence"/>
</dbReference>
<comment type="caution">
    <text evidence="3">The sequence shown here is derived from an EMBL/GenBank/DDBJ whole genome shotgun (WGS) entry which is preliminary data.</text>
</comment>
<sequence length="164" mass="19392">MKTKLLTVLIIVLVVLNGFLIYILVAQTHQRGKKPPARNFLTNQLNFSEEQKGVFTELDEKHRERMLDFERKITRQKDNLFSSFQEENSTIDTRAIIERTSRLEVEKELEVFEFFKQVRAICNEEQKSKFDKIIKQALRGNKPGPPNRNGDHFPRERRMPPPPR</sequence>
<proteinExistence type="predicted"/>
<dbReference type="Gene3D" id="1.20.120.1490">
    <property type="match status" value="1"/>
</dbReference>
<evidence type="ECO:0000313" key="3">
    <source>
        <dbReference type="EMBL" id="KOY52991.1"/>
    </source>
</evidence>
<dbReference type="PATRIC" id="fig|1300348.6.peg.2553"/>
<organism evidence="3 5">
    <name type="scientific">Polaribacter dokdonensis DSW-5</name>
    <dbReference type="NCBI Taxonomy" id="1300348"/>
    <lineage>
        <taxon>Bacteria</taxon>
        <taxon>Pseudomonadati</taxon>
        <taxon>Bacteroidota</taxon>
        <taxon>Flavobacteriia</taxon>
        <taxon>Flavobacteriales</taxon>
        <taxon>Flavobacteriaceae</taxon>
    </lineage>
</organism>
<dbReference type="EMBL" id="LGBR01000001">
    <property type="protein sequence ID" value="KOY52991.1"/>
    <property type="molecule type" value="Genomic_DNA"/>
</dbReference>
<evidence type="ECO:0000256" key="2">
    <source>
        <dbReference type="SAM" id="Phobius"/>
    </source>
</evidence>
<evidence type="ECO:0000313" key="4">
    <source>
        <dbReference type="EMBL" id="SEE55631.1"/>
    </source>
</evidence>
<keyword evidence="2" id="KW-0472">Membrane</keyword>
<evidence type="ECO:0000313" key="6">
    <source>
        <dbReference type="Proteomes" id="UP000183071"/>
    </source>
</evidence>
<dbReference type="InterPro" id="IPR012899">
    <property type="entry name" value="LTXXQ"/>
</dbReference>
<feature type="region of interest" description="Disordered" evidence="1">
    <location>
        <begin position="136"/>
        <end position="164"/>
    </location>
</feature>
<evidence type="ECO:0000256" key="1">
    <source>
        <dbReference type="SAM" id="MobiDB-lite"/>
    </source>
</evidence>
<dbReference type="GO" id="GO:0042597">
    <property type="term" value="C:periplasmic space"/>
    <property type="evidence" value="ECO:0007669"/>
    <property type="project" value="InterPro"/>
</dbReference>
<reference evidence="3 5" key="1">
    <citation type="submission" date="2015-07" db="EMBL/GenBank/DDBJ databases">
        <title>Genome of Polaribacter dokdonenesis DSW-5, isolated from seawater off Dokdo in Korea.</title>
        <authorList>
            <person name="Yoon K."/>
            <person name="Song J.Y."/>
            <person name="Kim J.F."/>
        </authorList>
    </citation>
    <scope>NUCLEOTIDE SEQUENCE [LARGE SCALE GENOMIC DNA]</scope>
    <source>
        <strain evidence="3 5">DSW-5</strain>
    </source>
</reference>
<dbReference type="STRING" id="1300348.I602_2551"/>
<dbReference type="AlphaFoldDB" id="A0A0M9CHY6"/>
<dbReference type="OrthoDB" id="1202605at2"/>
<name>A0A0M9CHY6_9FLAO</name>
<keyword evidence="6" id="KW-1185">Reference proteome</keyword>
<dbReference type="RefSeq" id="WP_053975042.1">
    <property type="nucleotide sequence ID" value="NZ_FNUE01000002.1"/>
</dbReference>
<protein>
    <recommendedName>
        <fullName evidence="7">Periplasmic heavy metal sensor</fullName>
    </recommendedName>
</protein>
<accession>A0A0M9CHY6</accession>
<evidence type="ECO:0008006" key="7">
    <source>
        <dbReference type="Google" id="ProtNLM"/>
    </source>
</evidence>
<feature type="compositionally biased region" description="Basic and acidic residues" evidence="1">
    <location>
        <begin position="149"/>
        <end position="164"/>
    </location>
</feature>
<dbReference type="Proteomes" id="UP000183071">
    <property type="component" value="Unassembled WGS sequence"/>
</dbReference>
<keyword evidence="2" id="KW-0812">Transmembrane</keyword>
<gene>
    <name evidence="3" type="ORF">I602_2551</name>
    <name evidence="4" type="ORF">SAMN05444353_2326</name>
</gene>
<reference evidence="4 6" key="2">
    <citation type="submission" date="2016-10" db="EMBL/GenBank/DDBJ databases">
        <authorList>
            <person name="Varghese N."/>
            <person name="Submissions S."/>
        </authorList>
    </citation>
    <scope>NUCLEOTIDE SEQUENCE [LARGE SCALE GENOMIC DNA]</scope>
    <source>
        <strain evidence="4 6">DSW-5</strain>
    </source>
</reference>